<dbReference type="EMBL" id="AZIL01002612">
    <property type="protein sequence ID" value="EWM21197.1"/>
    <property type="molecule type" value="Genomic_DNA"/>
</dbReference>
<dbReference type="AlphaFoldDB" id="W7T357"/>
<proteinExistence type="predicted"/>
<reference evidence="2 3" key="1">
    <citation type="journal article" date="2014" name="Mol. Plant">
        <title>Chromosome Scale Genome Assembly and Transcriptome Profiling of Nannochloropsis gaditana in Nitrogen Depletion.</title>
        <authorList>
            <person name="Corteggiani Carpinelli E."/>
            <person name="Telatin A."/>
            <person name="Vitulo N."/>
            <person name="Forcato C."/>
            <person name="D'Angelo M."/>
            <person name="Schiavon R."/>
            <person name="Vezzi A."/>
            <person name="Giacometti G.M."/>
            <person name="Morosinotto T."/>
            <person name="Valle G."/>
        </authorList>
    </citation>
    <scope>NUCLEOTIDE SEQUENCE [LARGE SCALE GENOMIC DNA]</scope>
    <source>
        <strain evidence="2 3">B-31</strain>
    </source>
</reference>
<comment type="caution">
    <text evidence="2">The sequence shown here is derived from an EMBL/GenBank/DDBJ whole genome shotgun (WGS) entry which is preliminary data.</text>
</comment>
<feature type="compositionally biased region" description="Basic residues" evidence="1">
    <location>
        <begin position="104"/>
        <end position="114"/>
    </location>
</feature>
<dbReference type="Proteomes" id="UP000019335">
    <property type="component" value="Unassembled WGS sequence"/>
</dbReference>
<organism evidence="2 3">
    <name type="scientific">Nannochloropsis gaditana</name>
    <dbReference type="NCBI Taxonomy" id="72520"/>
    <lineage>
        <taxon>Eukaryota</taxon>
        <taxon>Sar</taxon>
        <taxon>Stramenopiles</taxon>
        <taxon>Ochrophyta</taxon>
        <taxon>Eustigmatophyceae</taxon>
        <taxon>Eustigmatales</taxon>
        <taxon>Monodopsidaceae</taxon>
        <taxon>Nannochloropsis</taxon>
    </lineage>
</organism>
<evidence type="ECO:0000313" key="3">
    <source>
        <dbReference type="Proteomes" id="UP000019335"/>
    </source>
</evidence>
<protein>
    <submittedName>
        <fullName evidence="2">Uncharacterized protein</fullName>
    </submittedName>
</protein>
<evidence type="ECO:0000313" key="2">
    <source>
        <dbReference type="EMBL" id="EWM21197.1"/>
    </source>
</evidence>
<evidence type="ECO:0000256" key="1">
    <source>
        <dbReference type="SAM" id="MobiDB-lite"/>
    </source>
</evidence>
<gene>
    <name evidence="2" type="ORF">Naga_101635g2</name>
</gene>
<feature type="region of interest" description="Disordered" evidence="1">
    <location>
        <begin position="52"/>
        <end position="146"/>
    </location>
</feature>
<sequence length="172" mass="19003">MTLGAVVARRGSVGWRLTRRTILPLTSPPFQHGGRQVVRRPLTLLNPETPQELASIPPQHQEEGIGKATSPRQRKRRSRNLARGFSPLAPPKGEMQSPLGESHARRHELHRPQRPQKQGKAGQEGEKAPGQAVRPWHPPGVLTSSEGEEGMAGLLLVDTVLDKYVPLFDIPR</sequence>
<name>W7T357_9STRA</name>
<accession>W7T357</accession>
<keyword evidence="3" id="KW-1185">Reference proteome</keyword>